<organism evidence="6 7">
    <name type="scientific">Actinomadura barringtoniae</name>
    <dbReference type="NCBI Taxonomy" id="1427535"/>
    <lineage>
        <taxon>Bacteria</taxon>
        <taxon>Bacillati</taxon>
        <taxon>Actinomycetota</taxon>
        <taxon>Actinomycetes</taxon>
        <taxon>Streptosporangiales</taxon>
        <taxon>Thermomonosporaceae</taxon>
        <taxon>Actinomadura</taxon>
    </lineage>
</organism>
<evidence type="ECO:0000256" key="2">
    <source>
        <dbReference type="ARBA" id="ARBA00023125"/>
    </source>
</evidence>
<dbReference type="InterPro" id="IPR018356">
    <property type="entry name" value="Tscrpt_reg_HTH_DeoR_CS"/>
</dbReference>
<feature type="compositionally biased region" description="Low complexity" evidence="4">
    <location>
        <begin position="35"/>
        <end position="49"/>
    </location>
</feature>
<dbReference type="InterPro" id="IPR037171">
    <property type="entry name" value="NagB/RpiA_transferase-like"/>
</dbReference>
<evidence type="ECO:0000313" key="6">
    <source>
        <dbReference type="EMBL" id="MBO2454615.1"/>
    </source>
</evidence>
<evidence type="ECO:0000256" key="3">
    <source>
        <dbReference type="ARBA" id="ARBA00023163"/>
    </source>
</evidence>
<dbReference type="PANTHER" id="PTHR30363:SF44">
    <property type="entry name" value="AGA OPERON TRANSCRIPTIONAL REPRESSOR-RELATED"/>
    <property type="match status" value="1"/>
</dbReference>
<feature type="domain" description="HTH deoR-type" evidence="5">
    <location>
        <begin position="50"/>
        <end position="105"/>
    </location>
</feature>
<dbReference type="SMART" id="SM01134">
    <property type="entry name" value="DeoRC"/>
    <property type="match status" value="1"/>
</dbReference>
<dbReference type="InterPro" id="IPR036390">
    <property type="entry name" value="WH_DNA-bd_sf"/>
</dbReference>
<dbReference type="InterPro" id="IPR001034">
    <property type="entry name" value="DeoR_HTH"/>
</dbReference>
<keyword evidence="3" id="KW-0804">Transcription</keyword>
<dbReference type="PROSITE" id="PS51000">
    <property type="entry name" value="HTH_DEOR_2"/>
    <property type="match status" value="1"/>
</dbReference>
<dbReference type="InterPro" id="IPR050313">
    <property type="entry name" value="Carb_Metab_HTH_regulators"/>
</dbReference>
<dbReference type="SUPFAM" id="SSF100950">
    <property type="entry name" value="NagB/RpiA/CoA transferase-like"/>
    <property type="match status" value="1"/>
</dbReference>
<sequence>MDAIGARPPEGTALSTNEGPQATDEASPQAPEPTQGESGQASGAGQPLRVRQRRQQIRQRVTQEGFVRIDSLAEGLDVSIMTIHRDLDVLESEGWLRKVRGGATAQPSAFHHGDVAYRAQVMADAKQNLAQAALEFVTPGSSVLVDESTTCLALAARLPELEPLTVITNSMAVLKLLATDQGIDLIGLGGAYYPAYDAFLGLRTSEAIQSLRADILFMSTTAVTSGFCYHQSQETVAVKRALMQAAAQRILIIDHTKFAKHGLHQLAPLSDFDTVIVDAGAAERDLAPLRAQGVNLHVVTTD</sequence>
<evidence type="ECO:0000313" key="7">
    <source>
        <dbReference type="Proteomes" id="UP000669179"/>
    </source>
</evidence>
<dbReference type="GO" id="GO:0003700">
    <property type="term" value="F:DNA-binding transcription factor activity"/>
    <property type="evidence" value="ECO:0007669"/>
    <property type="project" value="InterPro"/>
</dbReference>
<gene>
    <name evidence="6" type="ORF">J4573_46535</name>
</gene>
<keyword evidence="1" id="KW-0805">Transcription regulation</keyword>
<accession>A0A939TFQ2</accession>
<reference evidence="6" key="1">
    <citation type="submission" date="2021-03" db="EMBL/GenBank/DDBJ databases">
        <authorList>
            <person name="Kanchanasin P."/>
            <person name="Saeng-In P."/>
            <person name="Phongsopitanun W."/>
            <person name="Yuki M."/>
            <person name="Kudo T."/>
            <person name="Ohkuma M."/>
            <person name="Tanasupawat S."/>
        </authorList>
    </citation>
    <scope>NUCLEOTIDE SEQUENCE</scope>
    <source>
        <strain evidence="6">GKU 128</strain>
    </source>
</reference>
<feature type="region of interest" description="Disordered" evidence="4">
    <location>
        <begin position="1"/>
        <end position="56"/>
    </location>
</feature>
<keyword evidence="7" id="KW-1185">Reference proteome</keyword>
<dbReference type="PRINTS" id="PR00037">
    <property type="entry name" value="HTHLACR"/>
</dbReference>
<dbReference type="GO" id="GO:0003677">
    <property type="term" value="F:DNA binding"/>
    <property type="evidence" value="ECO:0007669"/>
    <property type="project" value="UniProtKB-KW"/>
</dbReference>
<dbReference type="InterPro" id="IPR014036">
    <property type="entry name" value="DeoR-like_C"/>
</dbReference>
<dbReference type="Gene3D" id="3.40.50.1360">
    <property type="match status" value="1"/>
</dbReference>
<dbReference type="EMBL" id="JAGEOJ010000027">
    <property type="protein sequence ID" value="MBO2454615.1"/>
    <property type="molecule type" value="Genomic_DNA"/>
</dbReference>
<name>A0A939TFQ2_9ACTN</name>
<proteinExistence type="predicted"/>
<dbReference type="Pfam" id="PF08220">
    <property type="entry name" value="HTH_DeoR"/>
    <property type="match status" value="1"/>
</dbReference>
<evidence type="ECO:0000256" key="4">
    <source>
        <dbReference type="SAM" id="MobiDB-lite"/>
    </source>
</evidence>
<dbReference type="Proteomes" id="UP000669179">
    <property type="component" value="Unassembled WGS sequence"/>
</dbReference>
<evidence type="ECO:0000259" key="5">
    <source>
        <dbReference type="PROSITE" id="PS51000"/>
    </source>
</evidence>
<dbReference type="Pfam" id="PF00455">
    <property type="entry name" value="DeoRC"/>
    <property type="match status" value="1"/>
</dbReference>
<dbReference type="PROSITE" id="PS00894">
    <property type="entry name" value="HTH_DEOR_1"/>
    <property type="match status" value="1"/>
</dbReference>
<evidence type="ECO:0000256" key="1">
    <source>
        <dbReference type="ARBA" id="ARBA00023015"/>
    </source>
</evidence>
<dbReference type="SMART" id="SM00420">
    <property type="entry name" value="HTH_DEOR"/>
    <property type="match status" value="1"/>
</dbReference>
<feature type="compositionally biased region" description="Polar residues" evidence="4">
    <location>
        <begin position="13"/>
        <end position="26"/>
    </location>
</feature>
<dbReference type="PANTHER" id="PTHR30363">
    <property type="entry name" value="HTH-TYPE TRANSCRIPTIONAL REGULATOR SRLR-RELATED"/>
    <property type="match status" value="1"/>
</dbReference>
<keyword evidence="2" id="KW-0238">DNA-binding</keyword>
<protein>
    <submittedName>
        <fullName evidence="6">DeoR/GlpR transcriptional regulator</fullName>
    </submittedName>
</protein>
<dbReference type="SUPFAM" id="SSF46785">
    <property type="entry name" value="Winged helix' DNA-binding domain"/>
    <property type="match status" value="1"/>
</dbReference>
<dbReference type="AlphaFoldDB" id="A0A939TFQ2"/>
<comment type="caution">
    <text evidence="6">The sequence shown here is derived from an EMBL/GenBank/DDBJ whole genome shotgun (WGS) entry which is preliminary data.</text>
</comment>